<dbReference type="CDD" id="cd19071">
    <property type="entry name" value="AKR_AKR1-5-like"/>
    <property type="match status" value="1"/>
</dbReference>
<evidence type="ECO:0000256" key="2">
    <source>
        <dbReference type="PIRSR" id="PIRSR000097-2"/>
    </source>
</evidence>
<feature type="site" description="Lowers pKa of active site Tyr" evidence="3">
    <location>
        <position position="66"/>
    </location>
</feature>
<feature type="domain" description="NADP-dependent oxidoreductase" evidence="4">
    <location>
        <begin position="4"/>
        <end position="272"/>
    </location>
</feature>
<dbReference type="PROSITE" id="PS00798">
    <property type="entry name" value="ALDOKETO_REDUCTASE_1"/>
    <property type="match status" value="1"/>
</dbReference>
<dbReference type="PROSITE" id="PS00062">
    <property type="entry name" value="ALDOKETO_REDUCTASE_2"/>
    <property type="match status" value="1"/>
</dbReference>
<dbReference type="AlphaFoldDB" id="A0AAE0Z8B2"/>
<dbReference type="InterPro" id="IPR023210">
    <property type="entry name" value="NADP_OxRdtase_dom"/>
</dbReference>
<comment type="caution">
    <text evidence="5">The sequence shown here is derived from an EMBL/GenBank/DDBJ whole genome shotgun (WGS) entry which is preliminary data.</text>
</comment>
<dbReference type="InterPro" id="IPR018170">
    <property type="entry name" value="Aldo/ket_reductase_CS"/>
</dbReference>
<feature type="binding site" evidence="2">
    <location>
        <position position="99"/>
    </location>
    <ligand>
        <name>substrate</name>
    </ligand>
</feature>
<gene>
    <name evidence="5" type="ORF">RRG08_065745</name>
</gene>
<evidence type="ECO:0000313" key="5">
    <source>
        <dbReference type="EMBL" id="KAK3763782.1"/>
    </source>
</evidence>
<keyword evidence="6" id="KW-1185">Reference proteome</keyword>
<reference evidence="5" key="1">
    <citation type="journal article" date="2023" name="G3 (Bethesda)">
        <title>A reference genome for the long-term kleptoplast-retaining sea slug Elysia crispata morphotype clarki.</title>
        <authorList>
            <person name="Eastman K.E."/>
            <person name="Pendleton A.L."/>
            <person name="Shaikh M.A."/>
            <person name="Suttiyut T."/>
            <person name="Ogas R."/>
            <person name="Tomko P."/>
            <person name="Gavelis G."/>
            <person name="Widhalm J.R."/>
            <person name="Wisecaver J.H."/>
        </authorList>
    </citation>
    <scope>NUCLEOTIDE SEQUENCE</scope>
    <source>
        <strain evidence="5">ECLA1</strain>
    </source>
</reference>
<dbReference type="PANTHER" id="PTHR43827">
    <property type="entry name" value="2,5-DIKETO-D-GLUCONIC ACID REDUCTASE"/>
    <property type="match status" value="1"/>
</dbReference>
<dbReference type="Proteomes" id="UP001283361">
    <property type="component" value="Unassembled WGS sequence"/>
</dbReference>
<evidence type="ECO:0000256" key="1">
    <source>
        <dbReference type="PIRSR" id="PIRSR000097-1"/>
    </source>
</evidence>
<dbReference type="SUPFAM" id="SSF51430">
    <property type="entry name" value="NAD(P)-linked oxidoreductase"/>
    <property type="match status" value="1"/>
</dbReference>
<dbReference type="Gene3D" id="3.20.20.100">
    <property type="entry name" value="NADP-dependent oxidoreductase domain"/>
    <property type="match status" value="1"/>
</dbReference>
<protein>
    <recommendedName>
        <fullName evidence="4">NADP-dependent oxidoreductase domain-containing protein</fullName>
    </recommendedName>
</protein>
<dbReference type="GO" id="GO:0016491">
    <property type="term" value="F:oxidoreductase activity"/>
    <property type="evidence" value="ECO:0007669"/>
    <property type="project" value="InterPro"/>
</dbReference>
<dbReference type="PIRSF" id="PIRSF000097">
    <property type="entry name" value="AKR"/>
    <property type="match status" value="1"/>
</dbReference>
<name>A0AAE0Z8B2_9GAST</name>
<dbReference type="InterPro" id="IPR020471">
    <property type="entry name" value="AKR"/>
</dbReference>
<organism evidence="5 6">
    <name type="scientific">Elysia crispata</name>
    <name type="common">lettuce slug</name>
    <dbReference type="NCBI Taxonomy" id="231223"/>
    <lineage>
        <taxon>Eukaryota</taxon>
        <taxon>Metazoa</taxon>
        <taxon>Spiralia</taxon>
        <taxon>Lophotrochozoa</taxon>
        <taxon>Mollusca</taxon>
        <taxon>Gastropoda</taxon>
        <taxon>Heterobranchia</taxon>
        <taxon>Euthyneura</taxon>
        <taxon>Panpulmonata</taxon>
        <taxon>Sacoglossa</taxon>
        <taxon>Placobranchoidea</taxon>
        <taxon>Plakobranchidae</taxon>
        <taxon>Elysia</taxon>
    </lineage>
</organism>
<dbReference type="InterPro" id="IPR036812">
    <property type="entry name" value="NAD(P)_OxRdtase_dom_sf"/>
</dbReference>
<dbReference type="EMBL" id="JAWDGP010004501">
    <property type="protein sequence ID" value="KAK3763782.1"/>
    <property type="molecule type" value="Genomic_DNA"/>
</dbReference>
<evidence type="ECO:0000256" key="3">
    <source>
        <dbReference type="PIRSR" id="PIRSR000097-3"/>
    </source>
</evidence>
<accession>A0AAE0Z8B2</accession>
<proteinExistence type="predicted"/>
<evidence type="ECO:0000259" key="4">
    <source>
        <dbReference type="Pfam" id="PF00248"/>
    </source>
</evidence>
<dbReference type="PANTHER" id="PTHR43827:SF14">
    <property type="entry name" value="NADP-DEPENDENT OXIDOREDUCTASE DOMAIN-CONTAINING PROTEIN"/>
    <property type="match status" value="1"/>
</dbReference>
<evidence type="ECO:0000313" key="6">
    <source>
        <dbReference type="Proteomes" id="UP001283361"/>
    </source>
</evidence>
<sequence length="297" mass="33506">MPTIGFGTFLLQGDALRSSLDYALFLGYRLIDTAYSYSNEADIGQVLKDRMKSGKMKRKDVFITTKIAKTHLKRAAAIRCLQKSLQDLGTSYADSVLIHSPWGMVNTDPGSDVQFDSAHFTETWTALQSLFQDGSARSIGVSNFTLKQMKRILNSDGPPPSHLQMECHAYLAQNKLKTFCDANNIAVTAYAPLGAPAYPVDESEREKRLLSDPCIVEIAKRVHKSPAQVLLKFLMQRGMAVVPKSKNRDRIKENFDSTNWKLSNDNFDMILKLDCGVKYFKFTNRKGHPEYFPDKDF</sequence>
<feature type="active site" description="Proton donor" evidence="1">
    <location>
        <position position="37"/>
    </location>
</feature>
<dbReference type="PRINTS" id="PR00069">
    <property type="entry name" value="ALDKETRDTASE"/>
</dbReference>
<dbReference type="Pfam" id="PF00248">
    <property type="entry name" value="Aldo_ket_red"/>
    <property type="match status" value="1"/>
</dbReference>